<reference evidence="1 2" key="1">
    <citation type="submission" date="2019-08" db="EMBL/GenBank/DDBJ databases">
        <title>Isolation and enrichment of carboxydotrophic bacteria from anaerobic sludge for the production of bio-based chemicals from syngas.</title>
        <authorList>
            <person name="Antares A.L."/>
            <person name="Moreira J."/>
            <person name="Diender M."/>
            <person name="Parshina S.N."/>
            <person name="Stams A.J.M."/>
            <person name="Alves M."/>
            <person name="Alves J.I."/>
            <person name="Sousa D.Z."/>
        </authorList>
    </citation>
    <scope>NUCLEOTIDE SEQUENCE [LARGE SCALE GENOMIC DNA]</scope>
    <source>
        <strain evidence="1 2">JM</strain>
    </source>
</reference>
<dbReference type="Proteomes" id="UP000322619">
    <property type="component" value="Unassembled WGS sequence"/>
</dbReference>
<gene>
    <name evidence="1" type="ORF">FXB42_09370</name>
</gene>
<name>A0A5D0WMR4_9FIRM</name>
<evidence type="ECO:0000313" key="2">
    <source>
        <dbReference type="Proteomes" id="UP000322619"/>
    </source>
</evidence>
<accession>A0A5D0WMR4</accession>
<proteinExistence type="predicted"/>
<sequence>MARCILIDEKKLYEIDGTISEVTQNLNKARRMILDILECYFDYILDEKKGIEKLKQEHEEQSIKANIAYDYIKACAEELKTIEDLSQTLRI</sequence>
<protein>
    <submittedName>
        <fullName evidence="1">Uncharacterized protein</fullName>
    </submittedName>
</protein>
<evidence type="ECO:0000313" key="1">
    <source>
        <dbReference type="EMBL" id="TYC85572.1"/>
    </source>
</evidence>
<dbReference type="AlphaFoldDB" id="A0A5D0WMR4"/>
<comment type="caution">
    <text evidence="1">The sequence shown here is derived from an EMBL/GenBank/DDBJ whole genome shotgun (WGS) entry which is preliminary data.</text>
</comment>
<organism evidence="1 2">
    <name type="scientific">Acetobacterium wieringae</name>
    <dbReference type="NCBI Taxonomy" id="52694"/>
    <lineage>
        <taxon>Bacteria</taxon>
        <taxon>Bacillati</taxon>
        <taxon>Bacillota</taxon>
        <taxon>Clostridia</taxon>
        <taxon>Eubacteriales</taxon>
        <taxon>Eubacteriaceae</taxon>
        <taxon>Acetobacterium</taxon>
    </lineage>
</organism>
<dbReference type="EMBL" id="VSLA01000014">
    <property type="protein sequence ID" value="TYC85572.1"/>
    <property type="molecule type" value="Genomic_DNA"/>
</dbReference>
<dbReference type="RefSeq" id="WP_148637601.1">
    <property type="nucleotide sequence ID" value="NZ_VSLA01000014.1"/>
</dbReference>